<dbReference type="Proteomes" id="UP000253772">
    <property type="component" value="Chromosome c2"/>
</dbReference>
<dbReference type="RefSeq" id="WP_017513770.1">
    <property type="nucleotide sequence ID" value="NZ_CP026544.1"/>
</dbReference>
<sequence length="103" mass="11608">MVDDLLDRLDGVQERSYGEWWARCPVCGSPSPRLLIREDSDGQVDAHCKRGCSTSHILSGLGLPFAVLFPRDGKPYRPPIPAWWKHERRYAHGVGVVPPTSER</sequence>
<gene>
    <name evidence="1" type="ORF">DDF84_021360</name>
</gene>
<reference evidence="1 2" key="1">
    <citation type="submission" date="2019-03" db="EMBL/GenBank/DDBJ databases">
        <title>Comparative insights into the high quality Complete genome sequence of highly metal resistant Cupriavidus metallidurans strain BS1 isolated from a gold-copper mine.</title>
        <authorList>
            <person name="Mazhar H.S."/>
            <person name="Rensing C."/>
        </authorList>
    </citation>
    <scope>NUCLEOTIDE SEQUENCE [LARGE SCALE GENOMIC DNA]</scope>
    <source>
        <strain evidence="1 2">BS1</strain>
    </source>
</reference>
<accession>A0A2L0X3H6</accession>
<dbReference type="EMBL" id="CP037901">
    <property type="protein sequence ID" value="QBP12302.1"/>
    <property type="molecule type" value="Genomic_DNA"/>
</dbReference>
<dbReference type="OrthoDB" id="9763644at2"/>
<dbReference type="AlphaFoldDB" id="A0A2L0X3H6"/>
<organism evidence="1 2">
    <name type="scientific">Cupriavidus metallidurans</name>
    <dbReference type="NCBI Taxonomy" id="119219"/>
    <lineage>
        <taxon>Bacteria</taxon>
        <taxon>Pseudomonadati</taxon>
        <taxon>Pseudomonadota</taxon>
        <taxon>Betaproteobacteria</taxon>
        <taxon>Burkholderiales</taxon>
        <taxon>Burkholderiaceae</taxon>
        <taxon>Cupriavidus</taxon>
    </lineage>
</organism>
<protein>
    <submittedName>
        <fullName evidence="1">Uncharacterized protein</fullName>
    </submittedName>
</protein>
<name>A0A2L0X3H6_9BURK</name>
<evidence type="ECO:0000313" key="1">
    <source>
        <dbReference type="EMBL" id="QBP12302.1"/>
    </source>
</evidence>
<evidence type="ECO:0000313" key="2">
    <source>
        <dbReference type="Proteomes" id="UP000253772"/>
    </source>
</evidence>
<proteinExistence type="predicted"/>